<dbReference type="InterPro" id="IPR004358">
    <property type="entry name" value="Sig_transdc_His_kin-like_C"/>
</dbReference>
<keyword evidence="8" id="KW-0472">Membrane</keyword>
<keyword evidence="8" id="KW-1133">Transmembrane helix</keyword>
<dbReference type="RefSeq" id="WP_310317160.1">
    <property type="nucleotide sequence ID" value="NZ_JAVDWU010000005.1"/>
</dbReference>
<dbReference type="PROSITE" id="PS50113">
    <property type="entry name" value="PAC"/>
    <property type="match status" value="3"/>
</dbReference>
<dbReference type="Pfam" id="PF08447">
    <property type="entry name" value="PAS_3"/>
    <property type="match status" value="3"/>
</dbReference>
<keyword evidence="6" id="KW-0418">Kinase</keyword>
<dbReference type="InterPro" id="IPR013655">
    <property type="entry name" value="PAS_fold_3"/>
</dbReference>
<feature type="domain" description="HAMP" evidence="12">
    <location>
        <begin position="206"/>
        <end position="254"/>
    </location>
</feature>
<feature type="domain" description="PAS" evidence="10">
    <location>
        <begin position="413"/>
        <end position="441"/>
    </location>
</feature>
<comment type="subcellular location">
    <subcellularLocation>
        <location evidence="2">Membrane</location>
    </subcellularLocation>
</comment>
<dbReference type="EMBL" id="JAVDWU010000005">
    <property type="protein sequence ID" value="MDR7150876.1"/>
    <property type="molecule type" value="Genomic_DNA"/>
</dbReference>
<dbReference type="InterPro" id="IPR003661">
    <property type="entry name" value="HisK_dim/P_dom"/>
</dbReference>
<evidence type="ECO:0000313" key="13">
    <source>
        <dbReference type="EMBL" id="MDR7150876.1"/>
    </source>
</evidence>
<organism evidence="13 14">
    <name type="scientific">Hydrogenophaga palleronii</name>
    <dbReference type="NCBI Taxonomy" id="65655"/>
    <lineage>
        <taxon>Bacteria</taxon>
        <taxon>Pseudomonadati</taxon>
        <taxon>Pseudomonadota</taxon>
        <taxon>Betaproteobacteria</taxon>
        <taxon>Burkholderiales</taxon>
        <taxon>Comamonadaceae</taxon>
        <taxon>Hydrogenophaga</taxon>
    </lineage>
</organism>
<sequence>MSLSNWLLPLTTRWLVPMFLLLVALAALSLRYGHEMDQAEASVMAEETLRLRERLNTEQTRLDRQASLGRDLLFRRVVGGLGLHSGIEHALLLDQRGRVLASLSRRDLGLPIEKVMERMNGADLALRQVLTRPSSKVIEVERFGDAPILTGLVPIETGDRLVVVVNASRSLAVRRAGVQSELMREGLVMLATAALLAVLLHLIWFRRAERLAQALGEMGAGHLSVRTGISGRDELALIGAQADRMAERLSADRERLRKMKQVVDRSPLVVIEWRNAPGWPVSYVSDSLRLWGYAPVDLMEGRIQYNDLFHPDDVQRVNAEIAHYFAHGPDEYQQEYRLRCADGSWVWVDDRTALERNEAGEVVRISGILLDITVQKEAQLAQQAQAQTLRLFYELPFIGMAISSTADKRWLQVNDRLCEILGYPREELLELPWTDITHPDDLKPNLNLFDDLSAGRIDSYGMQKRFVRKNGEVVDTEINVRPLRNPDGSILHLFTTVQDITDRLRANAQLSEQMDRLARAEALARLGSWTFDPDTQQGWWSSQMFHNLGLDPSDGAPDFEGFLERLHPDDRAIVAADMQHMTRGESVGDVVFRTNPAHGEVRWFQGTVRRQERDVSQLPLYTGTMLDITPVKQAEELLRRTNEALEQRVKERTAQLSDANHELEAFSYTVSHDLRAPLRGIDGYSQLLLEEYGPQLDDEGRHFVERVRAGVSQMSELISDLLDYSHLDRRTMGSDAVEVQSLIERLLELFAPDIERHGVEVVQQVEPLTLRLDREGLKLALRNLIGNALKFSGSGSAPRIEIGVSQRGQSCLIWVKDNGVGFDMQYHDRIFGIFQRLHRAEDYPGTGVGLALVSKAVQRMGGRVWAQSELGQGATFYLEFPV</sequence>
<protein>
    <recommendedName>
        <fullName evidence="3">histidine kinase</fullName>
        <ecNumber evidence="3">2.7.13.3</ecNumber>
    </recommendedName>
</protein>
<dbReference type="Gene3D" id="3.30.565.10">
    <property type="entry name" value="Histidine kinase-like ATPase, C-terminal domain"/>
    <property type="match status" value="1"/>
</dbReference>
<dbReference type="CDD" id="cd00082">
    <property type="entry name" value="HisKA"/>
    <property type="match status" value="1"/>
</dbReference>
<proteinExistence type="predicted"/>
<dbReference type="InterPro" id="IPR036890">
    <property type="entry name" value="HATPase_C_sf"/>
</dbReference>
<dbReference type="EC" id="2.7.13.3" evidence="3"/>
<dbReference type="PANTHER" id="PTHR43304">
    <property type="entry name" value="PHYTOCHROME-LIKE PROTEIN CPH1"/>
    <property type="match status" value="1"/>
</dbReference>
<dbReference type="NCBIfam" id="TIGR00229">
    <property type="entry name" value="sensory_box"/>
    <property type="match status" value="3"/>
</dbReference>
<dbReference type="SMART" id="SM00388">
    <property type="entry name" value="HisKA"/>
    <property type="match status" value="1"/>
</dbReference>
<dbReference type="Pfam" id="PF00512">
    <property type="entry name" value="HisKA"/>
    <property type="match status" value="1"/>
</dbReference>
<dbReference type="InterPro" id="IPR003660">
    <property type="entry name" value="HAMP_dom"/>
</dbReference>
<dbReference type="InterPro" id="IPR000014">
    <property type="entry name" value="PAS"/>
</dbReference>
<dbReference type="InterPro" id="IPR052162">
    <property type="entry name" value="Sensor_kinase/Photoreceptor"/>
</dbReference>
<evidence type="ECO:0000256" key="2">
    <source>
        <dbReference type="ARBA" id="ARBA00004370"/>
    </source>
</evidence>
<dbReference type="Proteomes" id="UP001265700">
    <property type="component" value="Unassembled WGS sequence"/>
</dbReference>
<gene>
    <name evidence="13" type="ORF">J2W49_002839</name>
</gene>
<keyword evidence="5" id="KW-0808">Transferase</keyword>
<dbReference type="Pfam" id="PF02518">
    <property type="entry name" value="HATPase_c"/>
    <property type="match status" value="1"/>
</dbReference>
<keyword evidence="8" id="KW-0812">Transmembrane</keyword>
<feature type="transmembrane region" description="Helical" evidence="8">
    <location>
        <begin position="12"/>
        <end position="30"/>
    </location>
</feature>
<dbReference type="SUPFAM" id="SSF55874">
    <property type="entry name" value="ATPase domain of HSP90 chaperone/DNA topoisomerase II/histidine kinase"/>
    <property type="match status" value="1"/>
</dbReference>
<dbReference type="PROSITE" id="PS50112">
    <property type="entry name" value="PAS"/>
    <property type="match status" value="1"/>
</dbReference>
<dbReference type="PANTHER" id="PTHR43304:SF1">
    <property type="entry name" value="PAC DOMAIN-CONTAINING PROTEIN"/>
    <property type="match status" value="1"/>
</dbReference>
<feature type="domain" description="PAC" evidence="11">
    <location>
        <begin position="588"/>
        <end position="640"/>
    </location>
</feature>
<evidence type="ECO:0000256" key="1">
    <source>
        <dbReference type="ARBA" id="ARBA00000085"/>
    </source>
</evidence>
<dbReference type="Gene3D" id="3.30.450.20">
    <property type="entry name" value="PAS domain"/>
    <property type="match status" value="3"/>
</dbReference>
<evidence type="ECO:0000259" key="11">
    <source>
        <dbReference type="PROSITE" id="PS50113"/>
    </source>
</evidence>
<feature type="transmembrane region" description="Helical" evidence="8">
    <location>
        <begin position="187"/>
        <end position="205"/>
    </location>
</feature>
<dbReference type="InterPro" id="IPR036097">
    <property type="entry name" value="HisK_dim/P_sf"/>
</dbReference>
<feature type="domain" description="PAC" evidence="11">
    <location>
        <begin position="332"/>
        <end position="384"/>
    </location>
</feature>
<feature type="domain" description="PAC" evidence="11">
    <location>
        <begin position="460"/>
        <end position="512"/>
    </location>
</feature>
<evidence type="ECO:0000256" key="8">
    <source>
        <dbReference type="SAM" id="Phobius"/>
    </source>
</evidence>
<dbReference type="PRINTS" id="PR00344">
    <property type="entry name" value="BCTRLSENSOR"/>
</dbReference>
<accession>A0ABU1WNL1</accession>
<keyword evidence="14" id="KW-1185">Reference proteome</keyword>
<dbReference type="SUPFAM" id="SSF47384">
    <property type="entry name" value="Homodimeric domain of signal transducing histidine kinase"/>
    <property type="match status" value="1"/>
</dbReference>
<dbReference type="InterPro" id="IPR001610">
    <property type="entry name" value="PAC"/>
</dbReference>
<dbReference type="InterPro" id="IPR005467">
    <property type="entry name" value="His_kinase_dom"/>
</dbReference>
<keyword evidence="7" id="KW-0175">Coiled coil</keyword>
<reference evidence="13 14" key="1">
    <citation type="submission" date="2023-07" db="EMBL/GenBank/DDBJ databases">
        <title>Sorghum-associated microbial communities from plants grown in Nebraska, USA.</title>
        <authorList>
            <person name="Schachtman D."/>
        </authorList>
    </citation>
    <scope>NUCLEOTIDE SEQUENCE [LARGE SCALE GENOMIC DNA]</scope>
    <source>
        <strain evidence="13 14">4249</strain>
    </source>
</reference>
<dbReference type="CDD" id="cd06225">
    <property type="entry name" value="HAMP"/>
    <property type="match status" value="1"/>
</dbReference>
<comment type="caution">
    <text evidence="13">The sequence shown here is derived from an EMBL/GenBank/DDBJ whole genome shotgun (WGS) entry which is preliminary data.</text>
</comment>
<feature type="domain" description="Histidine kinase" evidence="9">
    <location>
        <begin position="669"/>
        <end position="882"/>
    </location>
</feature>
<evidence type="ECO:0000256" key="5">
    <source>
        <dbReference type="ARBA" id="ARBA00022679"/>
    </source>
</evidence>
<evidence type="ECO:0000259" key="12">
    <source>
        <dbReference type="PROSITE" id="PS50885"/>
    </source>
</evidence>
<dbReference type="PROSITE" id="PS50885">
    <property type="entry name" value="HAMP"/>
    <property type="match status" value="1"/>
</dbReference>
<dbReference type="Gene3D" id="1.10.287.130">
    <property type="match status" value="1"/>
</dbReference>
<name>A0ABU1WNL1_9BURK</name>
<dbReference type="InterPro" id="IPR035965">
    <property type="entry name" value="PAS-like_dom_sf"/>
</dbReference>
<evidence type="ECO:0000256" key="3">
    <source>
        <dbReference type="ARBA" id="ARBA00012438"/>
    </source>
</evidence>
<dbReference type="InterPro" id="IPR000700">
    <property type="entry name" value="PAS-assoc_C"/>
</dbReference>
<evidence type="ECO:0000256" key="4">
    <source>
        <dbReference type="ARBA" id="ARBA00022553"/>
    </source>
</evidence>
<evidence type="ECO:0000313" key="14">
    <source>
        <dbReference type="Proteomes" id="UP001265700"/>
    </source>
</evidence>
<evidence type="ECO:0000256" key="7">
    <source>
        <dbReference type="SAM" id="Coils"/>
    </source>
</evidence>
<dbReference type="CDD" id="cd00130">
    <property type="entry name" value="PAS"/>
    <property type="match status" value="3"/>
</dbReference>
<evidence type="ECO:0000259" key="9">
    <source>
        <dbReference type="PROSITE" id="PS50109"/>
    </source>
</evidence>
<evidence type="ECO:0000259" key="10">
    <source>
        <dbReference type="PROSITE" id="PS50112"/>
    </source>
</evidence>
<evidence type="ECO:0000256" key="6">
    <source>
        <dbReference type="ARBA" id="ARBA00022777"/>
    </source>
</evidence>
<dbReference type="SMART" id="SM00086">
    <property type="entry name" value="PAC"/>
    <property type="match status" value="3"/>
</dbReference>
<dbReference type="SMART" id="SM00091">
    <property type="entry name" value="PAS"/>
    <property type="match status" value="3"/>
</dbReference>
<feature type="coiled-coil region" evidence="7">
    <location>
        <begin position="631"/>
        <end position="662"/>
    </location>
</feature>
<dbReference type="Gene3D" id="6.10.340.10">
    <property type="match status" value="1"/>
</dbReference>
<dbReference type="InterPro" id="IPR003594">
    <property type="entry name" value="HATPase_dom"/>
</dbReference>
<keyword evidence="4" id="KW-0597">Phosphoprotein</keyword>
<comment type="catalytic activity">
    <reaction evidence="1">
        <text>ATP + protein L-histidine = ADP + protein N-phospho-L-histidine.</text>
        <dbReference type="EC" id="2.7.13.3"/>
    </reaction>
</comment>
<dbReference type="SUPFAM" id="SSF55785">
    <property type="entry name" value="PYP-like sensor domain (PAS domain)"/>
    <property type="match status" value="3"/>
</dbReference>
<dbReference type="SMART" id="SM00387">
    <property type="entry name" value="HATPase_c"/>
    <property type="match status" value="1"/>
</dbReference>
<dbReference type="PROSITE" id="PS50109">
    <property type="entry name" value="HIS_KIN"/>
    <property type="match status" value="1"/>
</dbReference>